<dbReference type="AlphaFoldDB" id="A0A9Q1H8B7"/>
<evidence type="ECO:0000256" key="1">
    <source>
        <dbReference type="SAM" id="SignalP"/>
    </source>
</evidence>
<dbReference type="EMBL" id="JAIZAY010000009">
    <property type="protein sequence ID" value="KAJ8036091.1"/>
    <property type="molecule type" value="Genomic_DNA"/>
</dbReference>
<gene>
    <name evidence="2" type="ORF">HOLleu_19960</name>
</gene>
<reference evidence="2" key="1">
    <citation type="submission" date="2021-10" db="EMBL/GenBank/DDBJ databases">
        <title>Tropical sea cucumber genome reveals ecological adaptation and Cuvierian tubules defense mechanism.</title>
        <authorList>
            <person name="Chen T."/>
        </authorList>
    </citation>
    <scope>NUCLEOTIDE SEQUENCE</scope>
    <source>
        <strain evidence="2">Nanhai2018</strain>
        <tissue evidence="2">Muscle</tissue>
    </source>
</reference>
<sequence length="108" mass="12913">MRPLYIFLICICLLTCCTDSKITKKCRLINMMQTTCMRKMKRGEPPFQNYPDSTQDDEKRAMLQLRDETRKFLAMLLKEARQEKLKSDGPNQNVYGLSSYDYDFQRYF</sequence>
<evidence type="ECO:0000313" key="3">
    <source>
        <dbReference type="Proteomes" id="UP001152320"/>
    </source>
</evidence>
<feature type="signal peptide" evidence="1">
    <location>
        <begin position="1"/>
        <end position="19"/>
    </location>
</feature>
<proteinExistence type="predicted"/>
<keyword evidence="1" id="KW-0732">Signal</keyword>
<accession>A0A9Q1H8B7</accession>
<feature type="chain" id="PRO_5040176775" evidence="1">
    <location>
        <begin position="20"/>
        <end position="108"/>
    </location>
</feature>
<organism evidence="2 3">
    <name type="scientific">Holothuria leucospilota</name>
    <name type="common">Black long sea cucumber</name>
    <name type="synonym">Mertensiothuria leucospilota</name>
    <dbReference type="NCBI Taxonomy" id="206669"/>
    <lineage>
        <taxon>Eukaryota</taxon>
        <taxon>Metazoa</taxon>
        <taxon>Echinodermata</taxon>
        <taxon>Eleutherozoa</taxon>
        <taxon>Echinozoa</taxon>
        <taxon>Holothuroidea</taxon>
        <taxon>Aspidochirotacea</taxon>
        <taxon>Aspidochirotida</taxon>
        <taxon>Holothuriidae</taxon>
        <taxon>Holothuria</taxon>
    </lineage>
</organism>
<evidence type="ECO:0000313" key="2">
    <source>
        <dbReference type="EMBL" id="KAJ8036091.1"/>
    </source>
</evidence>
<dbReference type="Proteomes" id="UP001152320">
    <property type="component" value="Chromosome 9"/>
</dbReference>
<name>A0A9Q1H8B7_HOLLE</name>
<protein>
    <submittedName>
        <fullName evidence="2">Uncharacterized protein</fullName>
    </submittedName>
</protein>
<keyword evidence="3" id="KW-1185">Reference proteome</keyword>
<comment type="caution">
    <text evidence="2">The sequence shown here is derived from an EMBL/GenBank/DDBJ whole genome shotgun (WGS) entry which is preliminary data.</text>
</comment>